<dbReference type="AlphaFoldDB" id="A0A8J2R0S7"/>
<dbReference type="Proteomes" id="UP000789524">
    <property type="component" value="Unassembled WGS sequence"/>
</dbReference>
<evidence type="ECO:0000313" key="3">
    <source>
        <dbReference type="Proteomes" id="UP000789524"/>
    </source>
</evidence>
<sequence>MVKFGRSKMKILNKLAKKQNATSSNQTNKILKKKLNAEKKVTFQKEVLLKETANSNSLVKKVAKEDIILKNLLKKPDTQTHNVKNELKKPKVKPVPKKNKRLKMQLSDAQLLKSLMNKKKS</sequence>
<reference evidence="2" key="1">
    <citation type="submission" date="2021-09" db="EMBL/GenBank/DDBJ databases">
        <authorList>
            <person name="Martin H S."/>
        </authorList>
    </citation>
    <scope>NUCLEOTIDE SEQUENCE</scope>
</reference>
<proteinExistence type="predicted"/>
<dbReference type="EMBL" id="CAKASE010000062">
    <property type="protein sequence ID" value="CAG9569181.1"/>
    <property type="molecule type" value="Genomic_DNA"/>
</dbReference>
<name>A0A8J2R0S7_9NEOP</name>
<comment type="caution">
    <text evidence="2">The sequence shown here is derived from an EMBL/GenBank/DDBJ whole genome shotgun (WGS) entry which is preliminary data.</text>
</comment>
<protein>
    <submittedName>
        <fullName evidence="2">(African queen) hypothetical protein</fullName>
    </submittedName>
</protein>
<dbReference type="OrthoDB" id="6929884at2759"/>
<feature type="compositionally biased region" description="Basic and acidic residues" evidence="1">
    <location>
        <begin position="79"/>
        <end position="89"/>
    </location>
</feature>
<accession>A0A8J2R0S7</accession>
<gene>
    <name evidence="2" type="ORF">DCHRY22_LOCUS8732</name>
</gene>
<organism evidence="2 3">
    <name type="scientific">Danaus chrysippus</name>
    <name type="common">African queen</name>
    <dbReference type="NCBI Taxonomy" id="151541"/>
    <lineage>
        <taxon>Eukaryota</taxon>
        <taxon>Metazoa</taxon>
        <taxon>Ecdysozoa</taxon>
        <taxon>Arthropoda</taxon>
        <taxon>Hexapoda</taxon>
        <taxon>Insecta</taxon>
        <taxon>Pterygota</taxon>
        <taxon>Neoptera</taxon>
        <taxon>Endopterygota</taxon>
        <taxon>Lepidoptera</taxon>
        <taxon>Glossata</taxon>
        <taxon>Ditrysia</taxon>
        <taxon>Papilionoidea</taxon>
        <taxon>Nymphalidae</taxon>
        <taxon>Danainae</taxon>
        <taxon>Danaini</taxon>
        <taxon>Danaina</taxon>
        <taxon>Danaus</taxon>
        <taxon>Anosia</taxon>
    </lineage>
</organism>
<keyword evidence="3" id="KW-1185">Reference proteome</keyword>
<evidence type="ECO:0000256" key="1">
    <source>
        <dbReference type="SAM" id="MobiDB-lite"/>
    </source>
</evidence>
<feature type="region of interest" description="Disordered" evidence="1">
    <location>
        <begin position="79"/>
        <end position="98"/>
    </location>
</feature>
<evidence type="ECO:0000313" key="2">
    <source>
        <dbReference type="EMBL" id="CAG9569181.1"/>
    </source>
</evidence>